<dbReference type="OrthoDB" id="3559868at2759"/>
<evidence type="ECO:0000313" key="3">
    <source>
        <dbReference type="Proteomes" id="UP000481288"/>
    </source>
</evidence>
<reference evidence="2 3" key="1">
    <citation type="submission" date="2018-05" db="EMBL/GenBank/DDBJ databases">
        <title>Whole genome sequencing for identification of molecular markers to develop diagnostic detection tools for the regulated plant pathogen Lachnellula willkommii.</title>
        <authorList>
            <person name="Giroux E."/>
            <person name="Bilodeau G."/>
        </authorList>
    </citation>
    <scope>NUCLEOTIDE SEQUENCE [LARGE SCALE GENOMIC DNA]</scope>
    <source>
        <strain evidence="2 3">CBS 625.97</strain>
    </source>
</reference>
<proteinExistence type="predicted"/>
<evidence type="ECO:0000313" key="2">
    <source>
        <dbReference type="EMBL" id="TVY52757.1"/>
    </source>
</evidence>
<dbReference type="AlphaFoldDB" id="A0A7D8UYG0"/>
<name>A0A7D8UYG0_9HELO</name>
<accession>A0A7D8UYG0</accession>
<comment type="caution">
    <text evidence="2">The sequence shown here is derived from an EMBL/GenBank/DDBJ whole genome shotgun (WGS) entry which is preliminary data.</text>
</comment>
<evidence type="ECO:0000256" key="1">
    <source>
        <dbReference type="SAM" id="SignalP"/>
    </source>
</evidence>
<protein>
    <submittedName>
        <fullName evidence="2">Uncharacterized protein</fullName>
    </submittedName>
</protein>
<feature type="signal peptide" evidence="1">
    <location>
        <begin position="1"/>
        <end position="27"/>
    </location>
</feature>
<sequence>MYLFSISPSQALAFLSFLLSLPIGSCADDGLELETSTSDGPRCTSDKSAGIGVQFKTAAIVFRRVSGECHEQSILTSQKKVVARRGLGQSWALTADTQMDTDVLDAEYIIDGRVVKIGSGDAGKAAAAIATDLAAWDSSTKMNRNSFDIDQGTCNRWTITTPDVGKDFEDILWSPSVTAPLPLEAISDLFVKNTAHQAHALLPEVKGQGMRCLASRWMISVTKDFFQSSPNGISSTAVKDDVLGFFSLVISYAKAARSFNVDESLKMSITIMPRTDFTTIFTQVKGVVPGDLYDLVKVLACYKNDGTNVVPPGQPQTLKVSDWIRGIQGGNVPDRLTTLDRLIDSSIGGFGTALENLHGTSTRAVPLFEFRNLPNAKSGDFETRVKGYEQAVIAYHNTHLNVPRQMAKRADAKYSRIKRAGSSSTITSAGVILARATSAPKPTRAPSCKLQKADPDQGIKGPLCVCDSSTLPILSSNLATATGPDASCAYSTMPGRTAVLKITTTAMGVRMTAYWGGKRGCILWMPSMGP</sequence>
<dbReference type="Proteomes" id="UP000481288">
    <property type="component" value="Unassembled WGS sequence"/>
</dbReference>
<feature type="chain" id="PRO_5029001521" evidence="1">
    <location>
        <begin position="28"/>
        <end position="530"/>
    </location>
</feature>
<gene>
    <name evidence="2" type="ORF">LCER1_G007755</name>
</gene>
<keyword evidence="3" id="KW-1185">Reference proteome</keyword>
<organism evidence="2 3">
    <name type="scientific">Lachnellula cervina</name>
    <dbReference type="NCBI Taxonomy" id="1316786"/>
    <lineage>
        <taxon>Eukaryota</taxon>
        <taxon>Fungi</taxon>
        <taxon>Dikarya</taxon>
        <taxon>Ascomycota</taxon>
        <taxon>Pezizomycotina</taxon>
        <taxon>Leotiomycetes</taxon>
        <taxon>Helotiales</taxon>
        <taxon>Lachnaceae</taxon>
        <taxon>Lachnellula</taxon>
    </lineage>
</organism>
<dbReference type="EMBL" id="QGMG01000554">
    <property type="protein sequence ID" value="TVY52757.1"/>
    <property type="molecule type" value="Genomic_DNA"/>
</dbReference>
<keyword evidence="1" id="KW-0732">Signal</keyword>